<dbReference type="GO" id="GO:0040029">
    <property type="term" value="P:epigenetic regulation of gene expression"/>
    <property type="evidence" value="ECO:0007669"/>
    <property type="project" value="TreeGrafter"/>
</dbReference>
<dbReference type="Proteomes" id="UP001190700">
    <property type="component" value="Unassembled WGS sequence"/>
</dbReference>
<sequence>MLQEYPLLCQKRDQALIALVLAALLFLSYPPSAVMFKSLFYFPRASGSSSSLHTPSLVRWSRHVAPLSSPTELQTPRPRRFAGATPLPGAGSHDSPLTVFTSSDCLGHHILGHPESPQRLQQLLNTSVTTSRELGFPVHHSMARATKDNLERVHDRKYVERMYHLFQEMQERASPLPLDGDTTLSQGTEVAALRAAGIVVQAVDAVLGRAPLPEGQTAPRRAFAMVRPPGHHAEPDKAMGFCIFNNVMVGCAHAQSPLHGMAHTTAARVAVLDFDVHHGNGDQAMCWDHRDRFYASTHQAPLFPGTGAATETGAYDNVVNVPLVHGAGSQEFRAAWRDVILPRVTAFAPDLVMISAGFDGHWRDPLANLALDEADFYWVTKEIVQVAETVSAGRVVSVLEGGYDIEALGSSVSEHLRALHES</sequence>
<proteinExistence type="predicted"/>
<feature type="domain" description="Histone deacetylase" evidence="2">
    <location>
        <begin position="113"/>
        <end position="419"/>
    </location>
</feature>
<dbReference type="Pfam" id="PF00850">
    <property type="entry name" value="Hist_deacetyl"/>
    <property type="match status" value="1"/>
</dbReference>
<organism evidence="3 5">
    <name type="scientific">Cymbomonas tetramitiformis</name>
    <dbReference type="NCBI Taxonomy" id="36881"/>
    <lineage>
        <taxon>Eukaryota</taxon>
        <taxon>Viridiplantae</taxon>
        <taxon>Chlorophyta</taxon>
        <taxon>Pyramimonadophyceae</taxon>
        <taxon>Pyramimonadales</taxon>
        <taxon>Pyramimonadaceae</taxon>
        <taxon>Cymbomonas</taxon>
    </lineage>
</organism>
<dbReference type="InterPro" id="IPR023801">
    <property type="entry name" value="His_deacetylse_dom"/>
</dbReference>
<dbReference type="InterPro" id="IPR023696">
    <property type="entry name" value="Ureohydrolase_dom_sf"/>
</dbReference>
<reference evidence="3 5" key="1">
    <citation type="journal article" date="2015" name="Genome Biol. Evol.">
        <title>Comparative Genomics of a Bacterivorous Green Alga Reveals Evolutionary Causalities and Consequences of Phago-Mixotrophic Mode of Nutrition.</title>
        <authorList>
            <person name="Burns J.A."/>
            <person name="Paasch A."/>
            <person name="Narechania A."/>
            <person name="Kim E."/>
        </authorList>
    </citation>
    <scope>NUCLEOTIDE SEQUENCE [LARGE SCALE GENOMIC DNA]</scope>
    <source>
        <strain evidence="3">PLY_AMNH</strain>
    </source>
</reference>
<keyword evidence="5" id="KW-1185">Reference proteome</keyword>
<evidence type="ECO:0000256" key="1">
    <source>
        <dbReference type="SAM" id="MobiDB-lite"/>
    </source>
</evidence>
<feature type="region of interest" description="Disordered" evidence="1">
    <location>
        <begin position="68"/>
        <end position="92"/>
    </location>
</feature>
<evidence type="ECO:0000313" key="5">
    <source>
        <dbReference type="Proteomes" id="UP001190700"/>
    </source>
</evidence>
<dbReference type="EMBL" id="LGRX02035096">
    <property type="protein sequence ID" value="KAK3236295.1"/>
    <property type="molecule type" value="Genomic_DNA"/>
</dbReference>
<dbReference type="PANTHER" id="PTHR10625:SF10">
    <property type="entry name" value="HISTONE DEACETYLASE HDAC1"/>
    <property type="match status" value="1"/>
</dbReference>
<protein>
    <recommendedName>
        <fullName evidence="2">Histone deacetylase domain-containing protein</fullName>
    </recommendedName>
</protein>
<evidence type="ECO:0000259" key="2">
    <source>
        <dbReference type="Pfam" id="PF00850"/>
    </source>
</evidence>
<dbReference type="GO" id="GO:0004407">
    <property type="term" value="F:histone deacetylase activity"/>
    <property type="evidence" value="ECO:0007669"/>
    <property type="project" value="TreeGrafter"/>
</dbReference>
<accession>A0AAE0BHW4</accession>
<evidence type="ECO:0000313" key="3">
    <source>
        <dbReference type="EMBL" id="KAK3236295.1"/>
    </source>
</evidence>
<dbReference type="InterPro" id="IPR037138">
    <property type="entry name" value="His_deacetylse_dom_sf"/>
</dbReference>
<dbReference type="Gene3D" id="3.40.800.20">
    <property type="entry name" value="Histone deacetylase domain"/>
    <property type="match status" value="1"/>
</dbReference>
<dbReference type="EMBL" id="LGRX02018834">
    <property type="protein sequence ID" value="KAK3259347.1"/>
    <property type="molecule type" value="Genomic_DNA"/>
</dbReference>
<dbReference type="AlphaFoldDB" id="A0AAE0BHW4"/>
<dbReference type="PRINTS" id="PR01270">
    <property type="entry name" value="HDASUPER"/>
</dbReference>
<comment type="caution">
    <text evidence="3">The sequence shown here is derived from an EMBL/GenBank/DDBJ whole genome shotgun (WGS) entry which is preliminary data.</text>
</comment>
<dbReference type="PANTHER" id="PTHR10625">
    <property type="entry name" value="HISTONE DEACETYLASE HDAC1-RELATED"/>
    <property type="match status" value="1"/>
</dbReference>
<evidence type="ECO:0000313" key="4">
    <source>
        <dbReference type="EMBL" id="KAK3259347.1"/>
    </source>
</evidence>
<gene>
    <name evidence="4" type="ORF">CYMTET_31656</name>
    <name evidence="3" type="ORF">CYMTET_53549</name>
</gene>
<name>A0AAE0BHW4_9CHLO</name>
<dbReference type="CDD" id="cd11599">
    <property type="entry name" value="HDAC_classII_2"/>
    <property type="match status" value="1"/>
</dbReference>
<reference evidence="3" key="2">
    <citation type="submission" date="2023-06" db="EMBL/GenBank/DDBJ databases">
        <title>Long-read-based genome assembly of the green algal bacterivore Cymbomonas tetramitiformis.</title>
        <authorList>
            <person name="Gyaltshen Y."/>
            <person name="Rozenberg A."/>
            <person name="Paasch A."/>
            <person name="Burns J.A."/>
            <person name="Warring S."/>
            <person name="Larson R."/>
            <person name="Maurer-Alcala X."/>
            <person name="Dacks J."/>
            <person name="Kim E."/>
        </authorList>
    </citation>
    <scope>NUCLEOTIDE SEQUENCE</scope>
    <source>
        <strain evidence="3">PLY_AMNH</strain>
    </source>
</reference>
<dbReference type="InterPro" id="IPR000286">
    <property type="entry name" value="HDACs"/>
</dbReference>
<dbReference type="SUPFAM" id="SSF52768">
    <property type="entry name" value="Arginase/deacetylase"/>
    <property type="match status" value="1"/>
</dbReference>